<organism evidence="1 2">
    <name type="scientific">Methylophaga frappieri (strain ATCC BAA-2434 / DSM 25690 / JAM7)</name>
    <dbReference type="NCBI Taxonomy" id="754477"/>
    <lineage>
        <taxon>Bacteria</taxon>
        <taxon>Pseudomonadati</taxon>
        <taxon>Pseudomonadota</taxon>
        <taxon>Gammaproteobacteria</taxon>
        <taxon>Thiotrichales</taxon>
        <taxon>Piscirickettsiaceae</taxon>
        <taxon>Methylophaga</taxon>
    </lineage>
</organism>
<keyword evidence="2" id="KW-1185">Reference proteome</keyword>
<gene>
    <name evidence="1" type="ordered locus">Q7C_1244</name>
</gene>
<accession>I1YHK1</accession>
<evidence type="ECO:0000313" key="1">
    <source>
        <dbReference type="EMBL" id="AFJ02394.1"/>
    </source>
</evidence>
<proteinExistence type="predicted"/>
<reference evidence="1 2" key="1">
    <citation type="journal article" date="2012" name="J. Bacteriol.">
        <title>Complete genome sequences of Methylophaga sp. strain JAM1 and Methylophaga sp. strain JAM7.</title>
        <authorList>
            <person name="Villeneuve C."/>
            <person name="Martineau C."/>
            <person name="Mauffrey F."/>
            <person name="Villemur R."/>
        </authorList>
    </citation>
    <scope>NUCLEOTIDE SEQUENCE [LARGE SCALE GENOMIC DNA]</scope>
    <source>
        <strain evidence="1 2">JAM7</strain>
    </source>
</reference>
<evidence type="ECO:0000313" key="2">
    <source>
        <dbReference type="Proteomes" id="UP000009145"/>
    </source>
</evidence>
<dbReference type="Proteomes" id="UP000009145">
    <property type="component" value="Chromosome"/>
</dbReference>
<sequence precursor="true">MIGIILTLEGLQQFSDNITSETTLWVNPAIADNASQFAFQQAPAAIRVLPQTYPADKEKSVLAALDYVESQTDDPDVFIEYP</sequence>
<dbReference type="AlphaFoldDB" id="I1YHK1"/>
<dbReference type="EMBL" id="CP003380">
    <property type="protein sequence ID" value="AFJ02394.1"/>
    <property type="molecule type" value="Genomic_DNA"/>
</dbReference>
<dbReference type="RefSeq" id="WP_014703814.1">
    <property type="nucleotide sequence ID" value="NC_017856.1"/>
</dbReference>
<dbReference type="OrthoDB" id="5609473at2"/>
<protein>
    <submittedName>
        <fullName evidence="1">Uncharacterized protein</fullName>
    </submittedName>
</protein>
<dbReference type="HOGENOM" id="CLU_2554352_0_0_6"/>
<dbReference type="KEGG" id="mec:Q7C_1244"/>
<dbReference type="STRING" id="754477.Q7C_1244"/>
<name>I1YHK1_METFJ</name>
<dbReference type="PATRIC" id="fig|754477.3.peg.1223"/>